<dbReference type="SUPFAM" id="SSF52540">
    <property type="entry name" value="P-loop containing nucleoside triphosphate hydrolases"/>
    <property type="match status" value="1"/>
</dbReference>
<dbReference type="SUPFAM" id="SSF52200">
    <property type="entry name" value="Toll/Interleukin receptor TIR domain"/>
    <property type="match status" value="1"/>
</dbReference>
<evidence type="ECO:0000259" key="5">
    <source>
        <dbReference type="PROSITE" id="PS50104"/>
    </source>
</evidence>
<name>A0A8J4V4M7_9ROSI</name>
<dbReference type="Gene3D" id="1.10.8.430">
    <property type="entry name" value="Helical domain of apoptotic protease-activating factors"/>
    <property type="match status" value="1"/>
</dbReference>
<dbReference type="SUPFAM" id="SSF46785">
    <property type="entry name" value="Winged helix' DNA-binding domain"/>
    <property type="match status" value="1"/>
</dbReference>
<proteinExistence type="predicted"/>
<evidence type="ECO:0000256" key="3">
    <source>
        <dbReference type="ARBA" id="ARBA00022821"/>
    </source>
</evidence>
<keyword evidence="3" id="KW-0611">Plant defense</keyword>
<evidence type="ECO:0000313" key="6">
    <source>
        <dbReference type="EMBL" id="KAF3944667.1"/>
    </source>
</evidence>
<dbReference type="InterPro" id="IPR058192">
    <property type="entry name" value="WHD_ROQ1-like"/>
</dbReference>
<dbReference type="InterPro" id="IPR044974">
    <property type="entry name" value="Disease_R_plants"/>
</dbReference>
<dbReference type="Gene3D" id="3.40.50.300">
    <property type="entry name" value="P-loop containing nucleotide triphosphate hydrolases"/>
    <property type="match status" value="1"/>
</dbReference>
<dbReference type="Proteomes" id="UP000737018">
    <property type="component" value="Unassembled WGS sequence"/>
</dbReference>
<dbReference type="GO" id="GO:0007165">
    <property type="term" value="P:signal transduction"/>
    <property type="evidence" value="ECO:0007669"/>
    <property type="project" value="InterPro"/>
</dbReference>
<dbReference type="Pfam" id="PF23282">
    <property type="entry name" value="WHD_ROQ1"/>
    <property type="match status" value="1"/>
</dbReference>
<dbReference type="Gene3D" id="3.40.50.10140">
    <property type="entry name" value="Toll/interleukin-1 receptor homology (TIR) domain"/>
    <property type="match status" value="1"/>
</dbReference>
<keyword evidence="1" id="KW-0433">Leucine-rich repeat</keyword>
<dbReference type="PRINTS" id="PR00364">
    <property type="entry name" value="DISEASERSIST"/>
</dbReference>
<dbReference type="OrthoDB" id="1936883at2759"/>
<protein>
    <recommendedName>
        <fullName evidence="5">TIR domain-containing protein</fullName>
    </recommendedName>
</protein>
<comment type="caution">
    <text evidence="6">The sequence shown here is derived from an EMBL/GenBank/DDBJ whole genome shotgun (WGS) entry which is preliminary data.</text>
</comment>
<dbReference type="Pfam" id="PF00931">
    <property type="entry name" value="NB-ARC"/>
    <property type="match status" value="1"/>
</dbReference>
<dbReference type="InterPro" id="IPR002182">
    <property type="entry name" value="NB-ARC"/>
</dbReference>
<feature type="domain" description="TIR" evidence="5">
    <location>
        <begin position="1"/>
        <end position="87"/>
    </location>
</feature>
<evidence type="ECO:0000256" key="1">
    <source>
        <dbReference type="ARBA" id="ARBA00022614"/>
    </source>
</evidence>
<dbReference type="SUPFAM" id="SSF52058">
    <property type="entry name" value="L domain-like"/>
    <property type="match status" value="1"/>
</dbReference>
<keyword evidence="2" id="KW-0677">Repeat</keyword>
<gene>
    <name evidence="6" type="ORF">CMV_028891</name>
</gene>
<dbReference type="InterPro" id="IPR027417">
    <property type="entry name" value="P-loop_NTPase"/>
</dbReference>
<evidence type="ECO:0000256" key="2">
    <source>
        <dbReference type="ARBA" id="ARBA00022737"/>
    </source>
</evidence>
<dbReference type="PROSITE" id="PS50104">
    <property type="entry name" value="TIR"/>
    <property type="match status" value="1"/>
</dbReference>
<dbReference type="GO" id="GO:0006952">
    <property type="term" value="P:defense response"/>
    <property type="evidence" value="ECO:0007669"/>
    <property type="project" value="UniProtKB-KW"/>
</dbReference>
<sequence>MECRRRLKRIVIPIFYHVEPSDVRNQRGSYEEAFVEHEKRYLLDKDKVFRWRGALTEATNLAGFRLPNPRGEAMTIREIIQEISLIMDNKYLFVALYPVGVEARMKDMTSLLCVGANDVRMVGILGMGGTGKTTIAKASYNKFYHHFEGKCFLHNVRETSKKHGLVHLQKQLLSKTLRTRKIEVSSVDSGIVMIQERFRHKRVLVIVDDVDQLEQLNAIAGSRDWFGLGSRIIITTRDEQLLKNLQVYGVYRAKQMGTSESLELFSWHAFRNKYPAEGYMGISGSVVAYSGGLPLALEVLGSFLFGRSMQEWNCALEKLKRIPNDQVQQKLRISFDALSDDTEKDTFLDISCFFIGMDKNYVVQILDGCGFFADIGINVLIQRCLLTVDESNKLMMHDLLRDMGREIVRENYPKEPGKRSRLWLQEEVIDILTLHKGMKRVEGLALKLPRSEVNFNTKRSEVNFNTVTFLEMQRLRLLQLDYAQLNGDYVYLSQELRWLRWHGFPLKFIPNNFYPRKIVAIDLRYSNLREVWKDPKLHKELVVLNLSLDKLLKYFGILHMEGCNNMISSFKQSILQECIVSGVGNMFSIFLPGDDIPDCFMYKDEGPSVCFEVPIGRNVAGFVVCIVYSPCASNDNIVSQNLLSISVVNHTKNISQTSRQITADVVISSEDHLWLGNVSKDEFNLEGGDIVDVIIDFGAGFIVKKIGVSLLYDGVRDGKMIPYASTSSEDVRAQAWPIKFKRGLHDEEAGPSHGWVEDEPQPKRLKK</sequence>
<dbReference type="GO" id="GO:0043531">
    <property type="term" value="F:ADP binding"/>
    <property type="evidence" value="ECO:0007669"/>
    <property type="project" value="InterPro"/>
</dbReference>
<evidence type="ECO:0000313" key="7">
    <source>
        <dbReference type="Proteomes" id="UP000737018"/>
    </source>
</evidence>
<dbReference type="PANTHER" id="PTHR11017:SF575">
    <property type="entry name" value="ADP-RIBOSYL CYCLASE_CYCLIC ADP-RIBOSE HYDROLASE"/>
    <property type="match status" value="1"/>
</dbReference>
<evidence type="ECO:0000256" key="4">
    <source>
        <dbReference type="SAM" id="MobiDB-lite"/>
    </source>
</evidence>
<dbReference type="Pfam" id="PF01582">
    <property type="entry name" value="TIR"/>
    <property type="match status" value="1"/>
</dbReference>
<dbReference type="InterPro" id="IPR000157">
    <property type="entry name" value="TIR_dom"/>
</dbReference>
<feature type="region of interest" description="Disordered" evidence="4">
    <location>
        <begin position="744"/>
        <end position="767"/>
    </location>
</feature>
<dbReference type="InterPro" id="IPR035897">
    <property type="entry name" value="Toll_tir_struct_dom_sf"/>
</dbReference>
<dbReference type="PANTHER" id="PTHR11017">
    <property type="entry name" value="LEUCINE-RICH REPEAT-CONTAINING PROTEIN"/>
    <property type="match status" value="1"/>
</dbReference>
<dbReference type="AlphaFoldDB" id="A0A8J4V4M7"/>
<dbReference type="InterPro" id="IPR036390">
    <property type="entry name" value="WH_DNA-bd_sf"/>
</dbReference>
<dbReference type="InterPro" id="IPR042197">
    <property type="entry name" value="Apaf_helical"/>
</dbReference>
<keyword evidence="7" id="KW-1185">Reference proteome</keyword>
<dbReference type="EMBL" id="JRKL02012565">
    <property type="protein sequence ID" value="KAF3944667.1"/>
    <property type="molecule type" value="Genomic_DNA"/>
</dbReference>
<reference evidence="6" key="1">
    <citation type="submission" date="2020-03" db="EMBL/GenBank/DDBJ databases">
        <title>Castanea mollissima Vanexum genome sequencing.</title>
        <authorList>
            <person name="Staton M."/>
        </authorList>
    </citation>
    <scope>NUCLEOTIDE SEQUENCE</scope>
    <source>
        <tissue evidence="6">Leaf</tissue>
    </source>
</reference>
<organism evidence="6 7">
    <name type="scientific">Castanea mollissima</name>
    <name type="common">Chinese chestnut</name>
    <dbReference type="NCBI Taxonomy" id="60419"/>
    <lineage>
        <taxon>Eukaryota</taxon>
        <taxon>Viridiplantae</taxon>
        <taxon>Streptophyta</taxon>
        <taxon>Embryophyta</taxon>
        <taxon>Tracheophyta</taxon>
        <taxon>Spermatophyta</taxon>
        <taxon>Magnoliopsida</taxon>
        <taxon>eudicotyledons</taxon>
        <taxon>Gunneridae</taxon>
        <taxon>Pentapetalae</taxon>
        <taxon>rosids</taxon>
        <taxon>fabids</taxon>
        <taxon>Fagales</taxon>
        <taxon>Fagaceae</taxon>
        <taxon>Castanea</taxon>
    </lineage>
</organism>
<accession>A0A8J4V4M7</accession>